<name>A0A364JVZ4_9HYPH</name>
<dbReference type="OrthoDB" id="9870365at2"/>
<keyword evidence="2" id="KW-1185">Reference proteome</keyword>
<reference evidence="1 2" key="1">
    <citation type="submission" date="2018-06" db="EMBL/GenBank/DDBJ databases">
        <title>Genomic Encyclopedia of Type Strains, Phase IV (KMG-IV): sequencing the most valuable type-strain genomes for metagenomic binning, comparative biology and taxonomic classification.</title>
        <authorList>
            <person name="Goeker M."/>
        </authorList>
    </citation>
    <scope>NUCLEOTIDE SEQUENCE [LARGE SCALE GENOMIC DNA]</scope>
    <source>
        <strain evidence="1 2">DSM 26720</strain>
    </source>
</reference>
<organism evidence="1 2">
    <name type="scientific">Falsochrobactrum ovis</name>
    <dbReference type="NCBI Taxonomy" id="1293442"/>
    <lineage>
        <taxon>Bacteria</taxon>
        <taxon>Pseudomonadati</taxon>
        <taxon>Pseudomonadota</taxon>
        <taxon>Alphaproteobacteria</taxon>
        <taxon>Hyphomicrobiales</taxon>
        <taxon>Brucellaceae</taxon>
        <taxon>Falsochrobactrum</taxon>
    </lineage>
</organism>
<comment type="caution">
    <text evidence="1">The sequence shown here is derived from an EMBL/GenBank/DDBJ whole genome shotgun (WGS) entry which is preliminary data.</text>
</comment>
<gene>
    <name evidence="1" type="ORF">C7374_105160</name>
</gene>
<evidence type="ECO:0000313" key="2">
    <source>
        <dbReference type="Proteomes" id="UP000249453"/>
    </source>
</evidence>
<dbReference type="AlphaFoldDB" id="A0A364JVZ4"/>
<dbReference type="EMBL" id="QLMK01000005">
    <property type="protein sequence ID" value="RAK29109.1"/>
    <property type="molecule type" value="Genomic_DNA"/>
</dbReference>
<evidence type="ECO:0000313" key="1">
    <source>
        <dbReference type="EMBL" id="RAK29109.1"/>
    </source>
</evidence>
<dbReference type="RefSeq" id="WP_111575267.1">
    <property type="nucleotide sequence ID" value="NZ_JBHEEY010000004.1"/>
</dbReference>
<proteinExistence type="predicted"/>
<protein>
    <submittedName>
        <fullName evidence="1">Uncharacterized protein</fullName>
    </submittedName>
</protein>
<sequence>MKANYFGDYEYRYQSACGLQRRKIYNSSFNRVNGTMFEEMTADELEHCANVMRRALSGGGE</sequence>
<dbReference type="Proteomes" id="UP000249453">
    <property type="component" value="Unassembled WGS sequence"/>
</dbReference>
<accession>A0A364JVZ4</accession>